<dbReference type="InterPro" id="IPR036388">
    <property type="entry name" value="WH-like_DNA-bd_sf"/>
</dbReference>
<dbReference type="InterPro" id="IPR051534">
    <property type="entry name" value="CBASS_pafABC_assoc_protein"/>
</dbReference>
<dbReference type="PIRSF" id="PIRSF016838">
    <property type="entry name" value="PafC"/>
    <property type="match status" value="1"/>
</dbReference>
<dbReference type="InterPro" id="IPR028349">
    <property type="entry name" value="PafC-like"/>
</dbReference>
<dbReference type="RefSeq" id="WP_057952544.1">
    <property type="nucleotide sequence ID" value="NZ_CP013118.1"/>
</dbReference>
<dbReference type="SUPFAM" id="SSF46785">
    <property type="entry name" value="Winged helix' DNA-binding domain"/>
    <property type="match status" value="1"/>
</dbReference>
<dbReference type="PANTHER" id="PTHR34580:SF3">
    <property type="entry name" value="PROTEIN PAFB"/>
    <property type="match status" value="1"/>
</dbReference>
<feature type="domain" description="WYL" evidence="1">
    <location>
        <begin position="130"/>
        <end position="194"/>
    </location>
</feature>
<sequence length="296" mass="34518">MLEHQKIFRIFQLLARLRAPLGCKKADIAADFEVSARTVERYLSLLRSIGFHIEFHRGRYRIRSLNETRMQVEDLITFTLEEAQLIKTALENQQVKHPLQQSLLSKLYAMAEMPELTETIFDQSVSNNISLLYHAMKYKVQVVLRNYQSLNSGTVRDRLVEPIRMYRYNRYLAAWEVKDGMIKEFKTERIEKVELTEEPIRYSASYGNYGVDLFGMTGEKSTIAELELSHRAFLLLTEEFPGTEKYLTRTKNQYLLKIPVYKWEGIGRFVLGLPGEITVKGPDALKNYIKNKVGEF</sequence>
<name>A0A0S2HYF1_9BACT</name>
<dbReference type="EMBL" id="CP013118">
    <property type="protein sequence ID" value="ALO15048.1"/>
    <property type="molecule type" value="Genomic_DNA"/>
</dbReference>
<evidence type="ECO:0000313" key="2">
    <source>
        <dbReference type="EMBL" id="ALO15048.1"/>
    </source>
</evidence>
<dbReference type="AlphaFoldDB" id="A0A0S2HYF1"/>
<protein>
    <recommendedName>
        <fullName evidence="1">WYL domain-containing protein</fullName>
    </recommendedName>
</protein>
<dbReference type="InterPro" id="IPR026881">
    <property type="entry name" value="WYL_dom"/>
</dbReference>
<dbReference type="PROSITE" id="PS52050">
    <property type="entry name" value="WYL"/>
    <property type="match status" value="1"/>
</dbReference>
<dbReference type="InterPro" id="IPR036390">
    <property type="entry name" value="WH_DNA-bd_sf"/>
</dbReference>
<evidence type="ECO:0000259" key="1">
    <source>
        <dbReference type="Pfam" id="PF13280"/>
    </source>
</evidence>
<gene>
    <name evidence="2" type="ORF">L21SP5_01398</name>
</gene>
<keyword evidence="3" id="KW-1185">Reference proteome</keyword>
<proteinExistence type="predicted"/>
<accession>A0A0S2HYF1</accession>
<dbReference type="OrthoDB" id="1315521at2"/>
<dbReference type="Proteomes" id="UP000064893">
    <property type="component" value="Chromosome"/>
</dbReference>
<dbReference type="STRING" id="1307839.L21SP5_01398"/>
<dbReference type="Pfam" id="PF13280">
    <property type="entry name" value="WYL"/>
    <property type="match status" value="1"/>
</dbReference>
<reference evidence="2 3" key="1">
    <citation type="submission" date="2015-11" db="EMBL/GenBank/DDBJ databases">
        <title>Description and complete genome sequence of a novel strain predominating in hypersaline microbial mats and representing a new family of the Bacteriodetes phylum.</title>
        <authorList>
            <person name="Spring S."/>
            <person name="Bunk B."/>
            <person name="Sproer C."/>
            <person name="Klenk H.-P."/>
        </authorList>
    </citation>
    <scope>NUCLEOTIDE SEQUENCE [LARGE SCALE GENOMIC DNA]</scope>
    <source>
        <strain evidence="2 3">L21-Spi-D4</strain>
    </source>
</reference>
<evidence type="ECO:0000313" key="3">
    <source>
        <dbReference type="Proteomes" id="UP000064893"/>
    </source>
</evidence>
<organism evidence="2 3">
    <name type="scientific">Salinivirga cyanobacteriivorans</name>
    <dbReference type="NCBI Taxonomy" id="1307839"/>
    <lineage>
        <taxon>Bacteria</taxon>
        <taxon>Pseudomonadati</taxon>
        <taxon>Bacteroidota</taxon>
        <taxon>Bacteroidia</taxon>
        <taxon>Bacteroidales</taxon>
        <taxon>Salinivirgaceae</taxon>
        <taxon>Salinivirga</taxon>
    </lineage>
</organism>
<dbReference type="PANTHER" id="PTHR34580">
    <property type="match status" value="1"/>
</dbReference>
<dbReference type="Gene3D" id="1.10.10.10">
    <property type="entry name" value="Winged helix-like DNA-binding domain superfamily/Winged helix DNA-binding domain"/>
    <property type="match status" value="1"/>
</dbReference>
<dbReference type="KEGG" id="blq:L21SP5_01398"/>